<protein>
    <submittedName>
        <fullName evidence="1">Uncharacterized protein</fullName>
    </submittedName>
</protein>
<dbReference type="InParanoid" id="D8RN37"/>
<sequence>MASTSRVEPFQAIARRKSVQRRRLAFAAATNACTAMGDFSQGRKIWRTGDRAPTVCKSSEFQELYPASDAMYGKCEDLTNIQLPTLEELSLSLPYKLPFFQVSHLTKKNTRKRKMSVRLLCQVAEGSRITILYLHRFNSNSMKIVRTCNKSVFYFDNQMYACGFKRVDGTSLSGEALGTEISVGSWLLAVLDDLLGQILVELLVDRADLPGLAVHPSQIWEEVGQVLLPATVNASVIKSLNLTASSLSAELPEDFNVQSPRAGGFTFSILGPQSGLGGEMEEREGGSGGSLLEDLLEIIKNIQSHAHKYFLKVQENTYHLQRPEKNHATRNIIPAWELYVDINTTLTPISITAVYQFLGN</sequence>
<dbReference type="Gramene" id="EFJ26650">
    <property type="protein sequence ID" value="EFJ26650"/>
    <property type="gene ID" value="SELMODRAFT_413023"/>
</dbReference>
<name>D8RN37_SELML</name>
<gene>
    <name evidence="1" type="ORF">SELMODRAFT_413023</name>
</gene>
<dbReference type="Proteomes" id="UP000001514">
    <property type="component" value="Unassembled WGS sequence"/>
</dbReference>
<dbReference type="KEGG" id="smo:SELMODRAFT_413023"/>
<reference evidence="1 2" key="1">
    <citation type="journal article" date="2011" name="Science">
        <title>The Selaginella genome identifies genetic changes associated with the evolution of vascular plants.</title>
        <authorList>
            <person name="Banks J.A."/>
            <person name="Nishiyama T."/>
            <person name="Hasebe M."/>
            <person name="Bowman J.L."/>
            <person name="Gribskov M."/>
            <person name="dePamphilis C."/>
            <person name="Albert V.A."/>
            <person name="Aono N."/>
            <person name="Aoyama T."/>
            <person name="Ambrose B.A."/>
            <person name="Ashton N.W."/>
            <person name="Axtell M.J."/>
            <person name="Barker E."/>
            <person name="Barker M.S."/>
            <person name="Bennetzen J.L."/>
            <person name="Bonawitz N.D."/>
            <person name="Chapple C."/>
            <person name="Cheng C."/>
            <person name="Correa L.G."/>
            <person name="Dacre M."/>
            <person name="DeBarry J."/>
            <person name="Dreyer I."/>
            <person name="Elias M."/>
            <person name="Engstrom E.M."/>
            <person name="Estelle M."/>
            <person name="Feng L."/>
            <person name="Finet C."/>
            <person name="Floyd S.K."/>
            <person name="Frommer W.B."/>
            <person name="Fujita T."/>
            <person name="Gramzow L."/>
            <person name="Gutensohn M."/>
            <person name="Harholt J."/>
            <person name="Hattori M."/>
            <person name="Heyl A."/>
            <person name="Hirai T."/>
            <person name="Hiwatashi Y."/>
            <person name="Ishikawa M."/>
            <person name="Iwata M."/>
            <person name="Karol K.G."/>
            <person name="Koehler B."/>
            <person name="Kolukisaoglu U."/>
            <person name="Kubo M."/>
            <person name="Kurata T."/>
            <person name="Lalonde S."/>
            <person name="Li K."/>
            <person name="Li Y."/>
            <person name="Litt A."/>
            <person name="Lyons E."/>
            <person name="Manning G."/>
            <person name="Maruyama T."/>
            <person name="Michael T.P."/>
            <person name="Mikami K."/>
            <person name="Miyazaki S."/>
            <person name="Morinaga S."/>
            <person name="Murata T."/>
            <person name="Mueller-Roeber B."/>
            <person name="Nelson D.R."/>
            <person name="Obara M."/>
            <person name="Oguri Y."/>
            <person name="Olmstead R.G."/>
            <person name="Onodera N."/>
            <person name="Petersen B.L."/>
            <person name="Pils B."/>
            <person name="Prigge M."/>
            <person name="Rensing S.A."/>
            <person name="Riano-Pachon D.M."/>
            <person name="Roberts A.W."/>
            <person name="Sato Y."/>
            <person name="Scheller H.V."/>
            <person name="Schulz B."/>
            <person name="Schulz C."/>
            <person name="Shakirov E.V."/>
            <person name="Shibagaki N."/>
            <person name="Shinohara N."/>
            <person name="Shippen D.E."/>
            <person name="Soerensen I."/>
            <person name="Sotooka R."/>
            <person name="Sugimoto N."/>
            <person name="Sugita M."/>
            <person name="Sumikawa N."/>
            <person name="Tanurdzic M."/>
            <person name="Theissen G."/>
            <person name="Ulvskov P."/>
            <person name="Wakazuki S."/>
            <person name="Weng J.K."/>
            <person name="Willats W.W."/>
            <person name="Wipf D."/>
            <person name="Wolf P.G."/>
            <person name="Yang L."/>
            <person name="Zimmer A.D."/>
            <person name="Zhu Q."/>
            <person name="Mitros T."/>
            <person name="Hellsten U."/>
            <person name="Loque D."/>
            <person name="Otillar R."/>
            <person name="Salamov A."/>
            <person name="Schmutz J."/>
            <person name="Shapiro H."/>
            <person name="Lindquist E."/>
            <person name="Lucas S."/>
            <person name="Rokhsar D."/>
            <person name="Grigoriev I.V."/>
        </authorList>
    </citation>
    <scope>NUCLEOTIDE SEQUENCE [LARGE SCALE GENOMIC DNA]</scope>
</reference>
<evidence type="ECO:0000313" key="2">
    <source>
        <dbReference type="Proteomes" id="UP000001514"/>
    </source>
</evidence>
<dbReference type="HOGENOM" id="CLU_770297_0_0_1"/>
<evidence type="ECO:0000313" key="1">
    <source>
        <dbReference type="EMBL" id="EFJ26650.1"/>
    </source>
</evidence>
<dbReference type="AlphaFoldDB" id="D8RN37"/>
<dbReference type="EMBL" id="GL377584">
    <property type="protein sequence ID" value="EFJ26650.1"/>
    <property type="molecule type" value="Genomic_DNA"/>
</dbReference>
<proteinExistence type="predicted"/>
<accession>D8RN37</accession>
<organism evidence="2">
    <name type="scientific">Selaginella moellendorffii</name>
    <name type="common">Spikemoss</name>
    <dbReference type="NCBI Taxonomy" id="88036"/>
    <lineage>
        <taxon>Eukaryota</taxon>
        <taxon>Viridiplantae</taxon>
        <taxon>Streptophyta</taxon>
        <taxon>Embryophyta</taxon>
        <taxon>Tracheophyta</taxon>
        <taxon>Lycopodiopsida</taxon>
        <taxon>Selaginellales</taxon>
        <taxon>Selaginellaceae</taxon>
        <taxon>Selaginella</taxon>
    </lineage>
</organism>
<keyword evidence="2" id="KW-1185">Reference proteome</keyword>